<reference evidence="2 3" key="1">
    <citation type="submission" date="2021-03" db="EMBL/GenBank/DDBJ databases">
        <authorList>
            <person name="Grouzdev D.S."/>
        </authorList>
    </citation>
    <scope>NUCLEOTIDE SEQUENCE [LARGE SCALE GENOMIC DNA]</scope>
    <source>
        <strain evidence="2 3">M50-1</strain>
    </source>
</reference>
<organism evidence="2 3">
    <name type="scientific">Candidatus Chloroploca mongolica</name>
    <dbReference type="NCBI Taxonomy" id="2528176"/>
    <lineage>
        <taxon>Bacteria</taxon>
        <taxon>Bacillati</taxon>
        <taxon>Chloroflexota</taxon>
        <taxon>Chloroflexia</taxon>
        <taxon>Chloroflexales</taxon>
        <taxon>Chloroflexineae</taxon>
        <taxon>Oscillochloridaceae</taxon>
        <taxon>Candidatus Chloroploca</taxon>
    </lineage>
</organism>
<dbReference type="EMBL" id="SIJK02000002">
    <property type="protein sequence ID" value="MBP1464437.1"/>
    <property type="molecule type" value="Genomic_DNA"/>
</dbReference>
<name>A0ABS4D4T2_9CHLR</name>
<dbReference type="RefSeq" id="WP_135476142.1">
    <property type="nucleotide sequence ID" value="NZ_SIJK02000002.1"/>
</dbReference>
<dbReference type="Proteomes" id="UP001193081">
    <property type="component" value="Unassembled WGS sequence"/>
</dbReference>
<sequence>MSTNSAIAKLEAILAFLNEGLQNLPTGDGMTILYHSAGSSYSLRLDTGEQAFVSARPLYDFTMSSTGIPYHVVSERKATADDPFAPSPFRLLEGGTLDIPLQVLMDESALAPFLNDEPQAPSGLTLSNDEGQLYFNGCTVAFMEPACSFYALDLSSHQIRKIESMSIGPGWIAPNGQRAVVYNYNPLWNPNNDAGLSVSRYLYFVVESPGMWQTDHMIDANISELSWLPDGRFLYTAKADDPREGIRLILANPDGTTARMLADNLSNTDFVLAPDGQRIAMINPTSGALMVLTLDTLRLETVATLPGDARLVIWR</sequence>
<accession>A0ABS4D4T2</accession>
<proteinExistence type="predicted"/>
<feature type="domain" description="Lipoprotein LpqB C-terminal" evidence="1">
    <location>
        <begin position="206"/>
        <end position="293"/>
    </location>
</feature>
<dbReference type="Gene3D" id="2.120.10.30">
    <property type="entry name" value="TolB, C-terminal domain"/>
    <property type="match status" value="1"/>
</dbReference>
<dbReference type="SUPFAM" id="SSF69304">
    <property type="entry name" value="Tricorn protease N-terminal domain"/>
    <property type="match status" value="1"/>
</dbReference>
<evidence type="ECO:0000259" key="1">
    <source>
        <dbReference type="Pfam" id="PF10647"/>
    </source>
</evidence>
<evidence type="ECO:0000313" key="3">
    <source>
        <dbReference type="Proteomes" id="UP001193081"/>
    </source>
</evidence>
<dbReference type="InterPro" id="IPR011042">
    <property type="entry name" value="6-blade_b-propeller_TolB-like"/>
</dbReference>
<comment type="caution">
    <text evidence="2">The sequence shown here is derived from an EMBL/GenBank/DDBJ whole genome shotgun (WGS) entry which is preliminary data.</text>
</comment>
<keyword evidence="3" id="KW-1185">Reference proteome</keyword>
<dbReference type="Pfam" id="PF10647">
    <property type="entry name" value="Gmad1"/>
    <property type="match status" value="1"/>
</dbReference>
<evidence type="ECO:0000313" key="2">
    <source>
        <dbReference type="EMBL" id="MBP1464437.1"/>
    </source>
</evidence>
<gene>
    <name evidence="2" type="ORF">EYB53_001830</name>
</gene>
<dbReference type="InterPro" id="IPR018910">
    <property type="entry name" value="LpqB_C"/>
</dbReference>
<protein>
    <recommendedName>
        <fullName evidence="1">Lipoprotein LpqB C-terminal domain-containing protein</fullName>
    </recommendedName>
</protein>